<protein>
    <submittedName>
        <fullName evidence="1">Uncharacterized protein</fullName>
    </submittedName>
</protein>
<proteinExistence type="predicted"/>
<organism evidence="1 2">
    <name type="scientific">Anaerobranca californiensis DSM 14826</name>
    <dbReference type="NCBI Taxonomy" id="1120989"/>
    <lineage>
        <taxon>Bacteria</taxon>
        <taxon>Bacillati</taxon>
        <taxon>Bacillota</taxon>
        <taxon>Clostridia</taxon>
        <taxon>Eubacteriales</taxon>
        <taxon>Proteinivoracaceae</taxon>
        <taxon>Anaerobranca</taxon>
    </lineage>
</organism>
<dbReference type="RefSeq" id="WP_207646936.1">
    <property type="nucleotide sequence ID" value="NZ_FRAI01000018.1"/>
</dbReference>
<dbReference type="AlphaFoldDB" id="A0A1M6Q610"/>
<gene>
    <name evidence="1" type="ORF">SAMN02745227_01662</name>
</gene>
<dbReference type="STRING" id="1120989.SAMN02745227_01662"/>
<evidence type="ECO:0000313" key="1">
    <source>
        <dbReference type="EMBL" id="SHK15704.1"/>
    </source>
</evidence>
<sequence>GDIKALTNCLIMVLSNKETGNEGNPLAKLGINNREWVVENFSICKMLELTISVYNKLLGEFFYEKVI</sequence>
<dbReference type="Proteomes" id="UP000243547">
    <property type="component" value="Unassembled WGS sequence"/>
</dbReference>
<feature type="non-terminal residue" evidence="1">
    <location>
        <position position="1"/>
    </location>
</feature>
<evidence type="ECO:0000313" key="2">
    <source>
        <dbReference type="Proteomes" id="UP000243547"/>
    </source>
</evidence>
<accession>A0A1M6Q610</accession>
<reference evidence="2" key="1">
    <citation type="submission" date="2016-11" db="EMBL/GenBank/DDBJ databases">
        <authorList>
            <person name="Varghese N."/>
            <person name="Submissions S."/>
        </authorList>
    </citation>
    <scope>NUCLEOTIDE SEQUENCE [LARGE SCALE GENOMIC DNA]</scope>
    <source>
        <strain evidence="2">DSM 14826</strain>
    </source>
</reference>
<dbReference type="EMBL" id="FRAI01000018">
    <property type="protein sequence ID" value="SHK15704.1"/>
    <property type="molecule type" value="Genomic_DNA"/>
</dbReference>
<keyword evidence="2" id="KW-1185">Reference proteome</keyword>
<name>A0A1M6Q610_9FIRM</name>